<dbReference type="InterPro" id="IPR046109">
    <property type="entry name" value="DUF6046"/>
</dbReference>
<sequence length="223" mass="24924">MALNNQQILYASLLGSGIVKSLPRFEVIQNELQKHVLPGLPLFPVQPQANNVQKGQAIEPFATNQAPAPIPEDKQFFPLSFSLTENGEKFLLPYETMINIGGKNILVRRNVAKWKDVPGVAEIEGTVKERFSRDDYTIEITGVLIGSLLTGSLADCYPINDFIKLKEYLTAAKALYVWCEPLQLTGINRIAVEDFSWPFTKGENVQAYTIKAYSDKSFNLILT</sequence>
<feature type="domain" description="DUF6046" evidence="1">
    <location>
        <begin position="92"/>
        <end position="222"/>
    </location>
</feature>
<keyword evidence="3" id="KW-1185">Reference proteome</keyword>
<evidence type="ECO:0000313" key="3">
    <source>
        <dbReference type="Proteomes" id="UP000030152"/>
    </source>
</evidence>
<evidence type="ECO:0000313" key="2">
    <source>
        <dbReference type="EMBL" id="KGO88378.1"/>
    </source>
</evidence>
<name>A0A0A2MA87_9FLAO</name>
<proteinExistence type="predicted"/>
<comment type="caution">
    <text evidence="2">The sequence shown here is derived from an EMBL/GenBank/DDBJ whole genome shotgun (WGS) entry which is preliminary data.</text>
</comment>
<dbReference type="STRING" id="1121895.GCA_000378485_00251"/>
<dbReference type="OrthoDB" id="1069014at2"/>
<dbReference type="Pfam" id="PF19512">
    <property type="entry name" value="DUF6046"/>
    <property type="match status" value="1"/>
</dbReference>
<accession>A0A0A2MA87</accession>
<dbReference type="eggNOG" id="ENOG5030FPH">
    <property type="taxonomic scope" value="Bacteria"/>
</dbReference>
<protein>
    <recommendedName>
        <fullName evidence="1">DUF6046 domain-containing protein</fullName>
    </recommendedName>
</protein>
<evidence type="ECO:0000259" key="1">
    <source>
        <dbReference type="Pfam" id="PF19512"/>
    </source>
</evidence>
<dbReference type="AlphaFoldDB" id="A0A0A2MA87"/>
<dbReference type="EMBL" id="JRLX01000001">
    <property type="protein sequence ID" value="KGO88378.1"/>
    <property type="molecule type" value="Genomic_DNA"/>
</dbReference>
<reference evidence="2 3" key="1">
    <citation type="submission" date="2013-09" db="EMBL/GenBank/DDBJ databases">
        <authorList>
            <person name="Zeng Z."/>
            <person name="Chen C."/>
        </authorList>
    </citation>
    <scope>NUCLEOTIDE SEQUENCE [LARGE SCALE GENOMIC DNA]</scope>
    <source>
        <strain evidence="2 3">WB 3.3-2</strain>
    </source>
</reference>
<dbReference type="Proteomes" id="UP000030152">
    <property type="component" value="Unassembled WGS sequence"/>
</dbReference>
<organism evidence="2 3">
    <name type="scientific">Flavobacterium rivuli WB 3.3-2 = DSM 21788</name>
    <dbReference type="NCBI Taxonomy" id="1121895"/>
    <lineage>
        <taxon>Bacteria</taxon>
        <taxon>Pseudomonadati</taxon>
        <taxon>Bacteroidota</taxon>
        <taxon>Flavobacteriia</taxon>
        <taxon>Flavobacteriales</taxon>
        <taxon>Flavobacteriaceae</taxon>
        <taxon>Flavobacterium</taxon>
    </lineage>
</organism>
<gene>
    <name evidence="2" type="ORF">Q765_00205</name>
</gene>
<dbReference type="RefSeq" id="WP_020211376.1">
    <property type="nucleotide sequence ID" value="NZ_JRLX01000001.1"/>
</dbReference>